<dbReference type="PANTHER" id="PTHR31881:SF6">
    <property type="entry name" value="OS09G0494600 PROTEIN"/>
    <property type="match status" value="1"/>
</dbReference>
<dbReference type="Proteomes" id="UP000198615">
    <property type="component" value="Unassembled WGS sequence"/>
</dbReference>
<dbReference type="Pfam" id="PF04654">
    <property type="entry name" value="DUF599"/>
    <property type="match status" value="1"/>
</dbReference>
<reference evidence="2 3" key="1">
    <citation type="submission" date="2016-10" db="EMBL/GenBank/DDBJ databases">
        <authorList>
            <person name="Varghese N."/>
            <person name="Submissions S."/>
        </authorList>
    </citation>
    <scope>NUCLEOTIDE SEQUENCE [LARGE SCALE GENOMIC DNA]</scope>
    <source>
        <strain evidence="2 3">DSM 18839</strain>
    </source>
</reference>
<evidence type="ECO:0000313" key="2">
    <source>
        <dbReference type="EMBL" id="SDF42006.1"/>
    </source>
</evidence>
<comment type="caution">
    <text evidence="2">The sequence shown here is derived from an EMBL/GenBank/DDBJ whole genome shotgun (WGS) entry which is preliminary data.</text>
</comment>
<dbReference type="InterPro" id="IPR006747">
    <property type="entry name" value="DUF599"/>
</dbReference>
<sequence>MTTLMQIFSPLDILALAIFVTAWLGYEIFGERAAERGANLSGLMQGWRGDWTAAAVHRDNRIIDIQILRSLAGNSAFLASTAIFVIGGLAAMIGGSEHAVLILNGFEYLLETTRDRFGLMVGALIVVFINAFFRLAWSLRLHNNAAVVLGSIPQPGASDDPEVAQDRARVVARITTLAARHYNGGMHAYYFGLAACAWFLHPVALIAASLWVVAILYRREFRSRAHAALARK</sequence>
<name>A0A8G2BHY0_9PROT</name>
<feature type="transmembrane region" description="Helical" evidence="1">
    <location>
        <begin position="7"/>
        <end position="26"/>
    </location>
</feature>
<dbReference type="EMBL" id="FNBW01000003">
    <property type="protein sequence ID" value="SDF42006.1"/>
    <property type="molecule type" value="Genomic_DNA"/>
</dbReference>
<organism evidence="2 3">
    <name type="scientific">Thalassobaculum litoreum DSM 18839</name>
    <dbReference type="NCBI Taxonomy" id="1123362"/>
    <lineage>
        <taxon>Bacteria</taxon>
        <taxon>Pseudomonadati</taxon>
        <taxon>Pseudomonadota</taxon>
        <taxon>Alphaproteobacteria</taxon>
        <taxon>Rhodospirillales</taxon>
        <taxon>Thalassobaculaceae</taxon>
        <taxon>Thalassobaculum</taxon>
    </lineage>
</organism>
<evidence type="ECO:0000313" key="3">
    <source>
        <dbReference type="Proteomes" id="UP000198615"/>
    </source>
</evidence>
<evidence type="ECO:0000256" key="1">
    <source>
        <dbReference type="SAM" id="Phobius"/>
    </source>
</evidence>
<protein>
    <submittedName>
        <fullName evidence="2">Uncharacterized membrane protein</fullName>
    </submittedName>
</protein>
<feature type="transmembrane region" description="Helical" evidence="1">
    <location>
        <begin position="76"/>
        <end position="96"/>
    </location>
</feature>
<accession>A0A8G2BHY0</accession>
<keyword evidence="1" id="KW-0472">Membrane</keyword>
<feature type="transmembrane region" description="Helical" evidence="1">
    <location>
        <begin position="189"/>
        <end position="217"/>
    </location>
</feature>
<keyword evidence="3" id="KW-1185">Reference proteome</keyword>
<keyword evidence="1" id="KW-0812">Transmembrane</keyword>
<gene>
    <name evidence="2" type="ORF">SAMN05660686_01267</name>
</gene>
<proteinExistence type="predicted"/>
<dbReference type="AlphaFoldDB" id="A0A8G2BHY0"/>
<feature type="transmembrane region" description="Helical" evidence="1">
    <location>
        <begin position="117"/>
        <end position="137"/>
    </location>
</feature>
<dbReference type="RefSeq" id="WP_175474122.1">
    <property type="nucleotide sequence ID" value="NZ_FNBW01000003.1"/>
</dbReference>
<keyword evidence="1" id="KW-1133">Transmembrane helix</keyword>
<dbReference type="PANTHER" id="PTHR31881">
    <property type="match status" value="1"/>
</dbReference>